<reference evidence="1" key="1">
    <citation type="journal article" date="2021" name="PeerJ">
        <title>Extensive microbial diversity within the chicken gut microbiome revealed by metagenomics and culture.</title>
        <authorList>
            <person name="Gilroy R."/>
            <person name="Ravi A."/>
            <person name="Getino M."/>
            <person name="Pursley I."/>
            <person name="Horton D.L."/>
            <person name="Alikhan N.F."/>
            <person name="Baker D."/>
            <person name="Gharbi K."/>
            <person name="Hall N."/>
            <person name="Watson M."/>
            <person name="Adriaenssens E.M."/>
            <person name="Foster-Nyarko E."/>
            <person name="Jarju S."/>
            <person name="Secka A."/>
            <person name="Antonio M."/>
            <person name="Oren A."/>
            <person name="Chaudhuri R.R."/>
            <person name="La Ragione R."/>
            <person name="Hildebrand F."/>
            <person name="Pallen M.J."/>
        </authorList>
    </citation>
    <scope>NUCLEOTIDE SEQUENCE</scope>
    <source>
        <strain evidence="1">7886</strain>
    </source>
</reference>
<evidence type="ECO:0000313" key="1">
    <source>
        <dbReference type="EMBL" id="HJF85893.1"/>
    </source>
</evidence>
<accession>A0A921HQR1</accession>
<organism evidence="1 2">
    <name type="scientific">Companilactobacillus farciminis</name>
    <dbReference type="NCBI Taxonomy" id="1612"/>
    <lineage>
        <taxon>Bacteria</taxon>
        <taxon>Bacillati</taxon>
        <taxon>Bacillota</taxon>
        <taxon>Bacilli</taxon>
        <taxon>Lactobacillales</taxon>
        <taxon>Lactobacillaceae</taxon>
        <taxon>Companilactobacillus</taxon>
    </lineage>
</organism>
<dbReference type="Proteomes" id="UP000747013">
    <property type="component" value="Unassembled WGS sequence"/>
</dbReference>
<comment type="caution">
    <text evidence="1">The sequence shown here is derived from an EMBL/GenBank/DDBJ whole genome shotgun (WGS) entry which is preliminary data.</text>
</comment>
<gene>
    <name evidence="1" type="ORF">K8V88_00480</name>
</gene>
<evidence type="ECO:0000313" key="2">
    <source>
        <dbReference type="Proteomes" id="UP000747013"/>
    </source>
</evidence>
<sequence>MPLREQDFANLIIYNLQHTSKDLYHELLNGGRLGFTMMTINIIAILNGRAPLINPNNHTFTVGLNGPYSKDLMDRYDSWESDDHLLKHKILNDYKLDPKTYKISLIHKFNIDDFPTDLHVFISKFARPLYDAYCYDFIDIYRQEPQWQLTNEINKANPGWSYPAYDINHAVYFFKQHPQLQFWKEATDSWINQL</sequence>
<name>A0A921HQR1_9LACO</name>
<protein>
    <submittedName>
        <fullName evidence="1">Uncharacterized protein</fullName>
    </submittedName>
</protein>
<dbReference type="EMBL" id="DYWC01000017">
    <property type="protein sequence ID" value="HJF85893.1"/>
    <property type="molecule type" value="Genomic_DNA"/>
</dbReference>
<reference evidence="1" key="2">
    <citation type="submission" date="2021-09" db="EMBL/GenBank/DDBJ databases">
        <authorList>
            <person name="Gilroy R."/>
        </authorList>
    </citation>
    <scope>NUCLEOTIDE SEQUENCE</scope>
    <source>
        <strain evidence="1">7886</strain>
    </source>
</reference>
<dbReference type="AlphaFoldDB" id="A0A921HQR1"/>
<proteinExistence type="predicted"/>